<dbReference type="InterPro" id="IPR041664">
    <property type="entry name" value="AAA_16"/>
</dbReference>
<protein>
    <submittedName>
        <fullName evidence="9">BTAD domain-containing putative transcriptional regulator</fullName>
    </submittedName>
</protein>
<evidence type="ECO:0000259" key="8">
    <source>
        <dbReference type="PROSITE" id="PS51755"/>
    </source>
</evidence>
<dbReference type="Pfam" id="PF13191">
    <property type="entry name" value="AAA_16"/>
    <property type="match status" value="1"/>
</dbReference>
<evidence type="ECO:0000256" key="2">
    <source>
        <dbReference type="ARBA" id="ARBA00023012"/>
    </source>
</evidence>
<dbReference type="Pfam" id="PF00486">
    <property type="entry name" value="Trans_reg_C"/>
    <property type="match status" value="1"/>
</dbReference>
<dbReference type="SUPFAM" id="SSF52540">
    <property type="entry name" value="P-loop containing nucleoside triphosphate hydrolases"/>
    <property type="match status" value="1"/>
</dbReference>
<dbReference type="PRINTS" id="PR00364">
    <property type="entry name" value="DISEASERSIST"/>
</dbReference>
<proteinExistence type="inferred from homology"/>
<feature type="domain" description="OmpR/PhoB-type" evidence="8">
    <location>
        <begin position="8"/>
        <end position="106"/>
    </location>
</feature>
<reference evidence="9 10" key="1">
    <citation type="submission" date="2024-06" db="EMBL/GenBank/DDBJ databases">
        <title>The Natural Products Discovery Center: Release of the First 8490 Sequenced Strains for Exploring Actinobacteria Biosynthetic Diversity.</title>
        <authorList>
            <person name="Kalkreuter E."/>
            <person name="Kautsar S.A."/>
            <person name="Yang D."/>
            <person name="Bader C.D."/>
            <person name="Teijaro C.N."/>
            <person name="Fluegel L."/>
            <person name="Davis C.M."/>
            <person name="Simpson J.R."/>
            <person name="Lauterbach L."/>
            <person name="Steele A.D."/>
            <person name="Gui C."/>
            <person name="Meng S."/>
            <person name="Li G."/>
            <person name="Viehrig K."/>
            <person name="Ye F."/>
            <person name="Su P."/>
            <person name="Kiefer A.F."/>
            <person name="Nichols A."/>
            <person name="Cepeda A.J."/>
            <person name="Yan W."/>
            <person name="Fan B."/>
            <person name="Jiang Y."/>
            <person name="Adhikari A."/>
            <person name="Zheng C.-J."/>
            <person name="Schuster L."/>
            <person name="Cowan T.M."/>
            <person name="Smanski M.J."/>
            <person name="Chevrette M.G."/>
            <person name="De Carvalho L.P.S."/>
            <person name="Shen B."/>
        </authorList>
    </citation>
    <scope>NUCLEOTIDE SEQUENCE [LARGE SCALE GENOMIC DNA]</scope>
    <source>
        <strain evidence="9 10">NPDC000234</strain>
    </source>
</reference>
<evidence type="ECO:0000256" key="6">
    <source>
        <dbReference type="PROSITE-ProRule" id="PRU01091"/>
    </source>
</evidence>
<gene>
    <name evidence="9" type="ORF">ABT404_34175</name>
</gene>
<dbReference type="InterPro" id="IPR011990">
    <property type="entry name" value="TPR-like_helical_dom_sf"/>
</dbReference>
<feature type="compositionally biased region" description="Pro residues" evidence="7">
    <location>
        <begin position="268"/>
        <end position="286"/>
    </location>
</feature>
<dbReference type="RefSeq" id="WP_350786596.1">
    <property type="nucleotide sequence ID" value="NZ_JBEPEK010000333.1"/>
</dbReference>
<keyword evidence="4 6" id="KW-0238">DNA-binding</keyword>
<keyword evidence="3" id="KW-0805">Transcription regulation</keyword>
<evidence type="ECO:0000313" key="9">
    <source>
        <dbReference type="EMBL" id="MER7184454.1"/>
    </source>
</evidence>
<dbReference type="Gene3D" id="1.25.40.10">
    <property type="entry name" value="Tetratricopeptide repeat domain"/>
    <property type="match status" value="1"/>
</dbReference>
<dbReference type="SMART" id="SM01043">
    <property type="entry name" value="BTAD"/>
    <property type="match status" value="1"/>
</dbReference>
<dbReference type="InterPro" id="IPR001867">
    <property type="entry name" value="OmpR/PhoB-type_DNA-bd"/>
</dbReference>
<keyword evidence="2" id="KW-0902">Two-component regulatory system</keyword>
<comment type="similarity">
    <text evidence="1">Belongs to the AfsR/DnrI/RedD regulatory family.</text>
</comment>
<name>A0ABV1X651_9ACTN</name>
<dbReference type="Gene3D" id="1.10.10.10">
    <property type="entry name" value="Winged helix-like DNA-binding domain superfamily/Winged helix DNA-binding domain"/>
    <property type="match status" value="1"/>
</dbReference>
<dbReference type="EMBL" id="JBEPEK010000333">
    <property type="protein sequence ID" value="MER7184454.1"/>
    <property type="molecule type" value="Genomic_DNA"/>
</dbReference>
<dbReference type="InterPro" id="IPR036388">
    <property type="entry name" value="WH-like_DNA-bd_sf"/>
</dbReference>
<organism evidence="9 10">
    <name type="scientific">Streptomyces hyaluromycini</name>
    <dbReference type="NCBI Taxonomy" id="1377993"/>
    <lineage>
        <taxon>Bacteria</taxon>
        <taxon>Bacillati</taxon>
        <taxon>Actinomycetota</taxon>
        <taxon>Actinomycetes</taxon>
        <taxon>Kitasatosporales</taxon>
        <taxon>Streptomycetaceae</taxon>
        <taxon>Streptomyces</taxon>
    </lineage>
</organism>
<dbReference type="InterPro" id="IPR027417">
    <property type="entry name" value="P-loop_NTPase"/>
</dbReference>
<dbReference type="Gene3D" id="3.40.50.300">
    <property type="entry name" value="P-loop containing nucleotide triphosphate hydrolases"/>
    <property type="match status" value="1"/>
</dbReference>
<dbReference type="InterPro" id="IPR051677">
    <property type="entry name" value="AfsR-DnrI-RedD_regulator"/>
</dbReference>
<feature type="DNA-binding region" description="OmpR/PhoB-type" evidence="6">
    <location>
        <begin position="8"/>
        <end position="106"/>
    </location>
</feature>
<dbReference type="CDD" id="cd15831">
    <property type="entry name" value="BTAD"/>
    <property type="match status" value="1"/>
</dbReference>
<dbReference type="InterPro" id="IPR016032">
    <property type="entry name" value="Sig_transdc_resp-reg_C-effctor"/>
</dbReference>
<feature type="region of interest" description="Disordered" evidence="7">
    <location>
        <begin position="258"/>
        <end position="317"/>
    </location>
</feature>
<accession>A0ABV1X651</accession>
<keyword evidence="10" id="KW-1185">Reference proteome</keyword>
<feature type="compositionally biased region" description="Basic residues" evidence="7">
    <location>
        <begin position="702"/>
        <end position="712"/>
    </location>
</feature>
<evidence type="ECO:0000256" key="5">
    <source>
        <dbReference type="ARBA" id="ARBA00023163"/>
    </source>
</evidence>
<dbReference type="SUPFAM" id="SSF48452">
    <property type="entry name" value="TPR-like"/>
    <property type="match status" value="1"/>
</dbReference>
<evidence type="ECO:0000256" key="3">
    <source>
        <dbReference type="ARBA" id="ARBA00023015"/>
    </source>
</evidence>
<evidence type="ECO:0000256" key="7">
    <source>
        <dbReference type="SAM" id="MobiDB-lite"/>
    </source>
</evidence>
<evidence type="ECO:0000256" key="1">
    <source>
        <dbReference type="ARBA" id="ARBA00005820"/>
    </source>
</evidence>
<dbReference type="PANTHER" id="PTHR35807">
    <property type="entry name" value="TRANSCRIPTIONAL REGULATOR REDD-RELATED"/>
    <property type="match status" value="1"/>
</dbReference>
<evidence type="ECO:0000256" key="4">
    <source>
        <dbReference type="ARBA" id="ARBA00023125"/>
    </source>
</evidence>
<dbReference type="SUPFAM" id="SSF46894">
    <property type="entry name" value="C-terminal effector domain of the bipartite response regulators"/>
    <property type="match status" value="1"/>
</dbReference>
<evidence type="ECO:0000313" key="10">
    <source>
        <dbReference type="Proteomes" id="UP001474181"/>
    </source>
</evidence>
<dbReference type="Proteomes" id="UP001474181">
    <property type="component" value="Unassembled WGS sequence"/>
</dbReference>
<feature type="compositionally biased region" description="Low complexity" evidence="7">
    <location>
        <begin position="681"/>
        <end position="691"/>
    </location>
</feature>
<dbReference type="InterPro" id="IPR005158">
    <property type="entry name" value="BTAD"/>
</dbReference>
<feature type="region of interest" description="Disordered" evidence="7">
    <location>
        <begin position="660"/>
        <end position="712"/>
    </location>
</feature>
<dbReference type="SMART" id="SM00862">
    <property type="entry name" value="Trans_reg_C"/>
    <property type="match status" value="1"/>
</dbReference>
<dbReference type="Pfam" id="PF03704">
    <property type="entry name" value="BTAD"/>
    <property type="match status" value="1"/>
</dbReference>
<sequence>MPQHELPKPDHEAAHGPVFKVLGPLEVWDGDRRVNPGGVRQRHVLATLLIYADRVVPVNRLIRAVWDEEAPYTAGNQVRKMIWNLRRRLPDSVRILTEAPGYRLVLSEGQLDARAFEALLGRAGTAVTEGRAEEAVEHLSRALKLWRGRALSGLSGAVVGSGGRDLDERRLIATERLVDLRLLNGEARALVPDLYSLVNAHPLHEGLRERLMLALYRIGRRADALQVMAQGRAELVELGIEPGTGLSRLQERILRDDPGLMLPEPEPKPGPGPGPEPEAGPGPVPGTAPRSEDEPDRDPAPVPAPASAWTVGGTTGNVSPAAEVTVATAADRGQDHGSLPYDLKDFTGRRRELDAILALGAAVTDRAPTIVTLTGMPGVGKTALAVHAAHRLSAAFPDGRIHLDLQGLTPHSGPPTLAEALRHLLLTLGTPAGDVPDDLDGRLIAWRRAVAGRRVLMILDGVVDTVTVRPLLPGTGGCLVVVTSRTVVGNLDGAVPIHLGPLSEEEAVGLLGSIIGTHRIGDAGEARDLAAVCGRLPLALRIMGARLNSRRAWSLAQAVRRLRRHDLRLRELTFADRSVATGIGQCYRGLSPAQQRMLLALRAAPSGSIDERTAARLAGVSAAEAEDALEGLVDACLLQSLPQPGGYALPELVRSFAVQESATPRPGPAPAQTQLPPRTGPRPTEGRATPPGNRPRPDGARRRGTAARRSAA</sequence>
<keyword evidence="5" id="KW-0804">Transcription</keyword>
<dbReference type="PROSITE" id="PS51755">
    <property type="entry name" value="OMPR_PHOB"/>
    <property type="match status" value="1"/>
</dbReference>
<dbReference type="PANTHER" id="PTHR35807:SF1">
    <property type="entry name" value="TRANSCRIPTIONAL REGULATOR REDD"/>
    <property type="match status" value="1"/>
</dbReference>
<comment type="caution">
    <text evidence="9">The sequence shown here is derived from an EMBL/GenBank/DDBJ whole genome shotgun (WGS) entry which is preliminary data.</text>
</comment>